<evidence type="ECO:0000256" key="9">
    <source>
        <dbReference type="ARBA" id="ARBA00023136"/>
    </source>
</evidence>
<evidence type="ECO:0000256" key="4">
    <source>
        <dbReference type="ARBA" id="ARBA00022475"/>
    </source>
</evidence>
<evidence type="ECO:0000256" key="6">
    <source>
        <dbReference type="ARBA" id="ARBA00022989"/>
    </source>
</evidence>
<feature type="transmembrane region" description="Helical" evidence="12">
    <location>
        <begin position="425"/>
        <end position="446"/>
    </location>
</feature>
<feature type="non-terminal residue" evidence="13">
    <location>
        <position position="573"/>
    </location>
</feature>
<dbReference type="PANTHER" id="PTHR42985:SF39">
    <property type="entry name" value="GH10366P"/>
    <property type="match status" value="1"/>
</dbReference>
<dbReference type="PANTHER" id="PTHR42985">
    <property type="entry name" value="SODIUM-COUPLED MONOCARBOXYLATE TRANSPORTER"/>
    <property type="match status" value="1"/>
</dbReference>
<keyword evidence="8" id="KW-0406">Ion transport</keyword>
<dbReference type="EMBL" id="GECZ01025673">
    <property type="protein sequence ID" value="JAS44096.1"/>
    <property type="molecule type" value="Transcribed_RNA"/>
</dbReference>
<feature type="transmembrane region" description="Helical" evidence="12">
    <location>
        <begin position="206"/>
        <end position="230"/>
    </location>
</feature>
<dbReference type="GO" id="GO:0005886">
    <property type="term" value="C:plasma membrane"/>
    <property type="evidence" value="ECO:0007669"/>
    <property type="project" value="UniProtKB-SubCell"/>
</dbReference>
<evidence type="ECO:0000256" key="10">
    <source>
        <dbReference type="ARBA" id="ARBA00023201"/>
    </source>
</evidence>
<dbReference type="InterPro" id="IPR051163">
    <property type="entry name" value="Sodium:Solute_Symporter_SSF"/>
</dbReference>
<feature type="transmembrane region" description="Helical" evidence="12">
    <location>
        <begin position="398"/>
        <end position="419"/>
    </location>
</feature>
<keyword evidence="7" id="KW-0915">Sodium</keyword>
<evidence type="ECO:0000256" key="1">
    <source>
        <dbReference type="ARBA" id="ARBA00004651"/>
    </source>
</evidence>
<evidence type="ECO:0000313" key="13">
    <source>
        <dbReference type="EMBL" id="JAS44096.1"/>
    </source>
</evidence>
<feature type="transmembrane region" description="Helical" evidence="12">
    <location>
        <begin position="20"/>
        <end position="43"/>
    </location>
</feature>
<keyword evidence="10" id="KW-0739">Sodium transport</keyword>
<evidence type="ECO:0000256" key="5">
    <source>
        <dbReference type="ARBA" id="ARBA00022692"/>
    </source>
</evidence>
<dbReference type="InterPro" id="IPR038377">
    <property type="entry name" value="Na/Glc_symporter_sf"/>
</dbReference>
<sequence>MADSRQPVADQDLHFVWLDYTVFGGMLLVSTGIGLYHGCRVLRPGAAKESDNSPGEFLIANGKLGTLPVALSMLASFLSSITLMGQPAEVYLYGAQMWIFGLATFFLVPFVGYVMIPFYRKAKYTSAYQYFGHRFNRWLQLLASLLFSVQMVLYLALVLYAPALAMHQVTGFNTILVVSIMYIVCIFYTTIGGMKAVVWTDTFQVVVLYAAMFTVLAKGTSDIGGFQVVWQRNQAFNRTNLFTWSWDPTVRYSVLSSFIGSSFLHVAIYGGNQLQVQRYLTVGSNEQARNMLWINMVGWTLVVILTAYAGMLIFAYFCYCDPLLTGVVTTPDQLFPLYVMTTLQGYPGVPGLFLAGIFSAGLSTVSTGVNSLAAIWFAELDGTSFKERLTEKKAGITVKLLALFFGVLSYLLVFLVPFMGGLVPVTISLSSIFAGSLFGVFMLGMYVKRANSIGATCGLLSGVIIMSWICVGSIVASKSGQIVDSVLPSSTEQCVGNFTTATLSPEPTKEPEYASYIYRISYLWYCLLSQLITVGVGVVVSIISEPFLPAHRGQNPPRGTYLPAPQQDLLTLR</sequence>
<feature type="transmembrane region" description="Helical" evidence="12">
    <location>
        <begin position="172"/>
        <end position="194"/>
    </location>
</feature>
<dbReference type="NCBIfam" id="TIGR00813">
    <property type="entry name" value="sss"/>
    <property type="match status" value="1"/>
</dbReference>
<keyword evidence="4" id="KW-1003">Cell membrane</keyword>
<dbReference type="AlphaFoldDB" id="A0A1B6F1B8"/>
<feature type="transmembrane region" description="Helical" evidence="12">
    <location>
        <begin position="522"/>
        <end position="543"/>
    </location>
</feature>
<feature type="transmembrane region" description="Helical" evidence="12">
    <location>
        <begin position="292"/>
        <end position="317"/>
    </location>
</feature>
<evidence type="ECO:0000256" key="2">
    <source>
        <dbReference type="ARBA" id="ARBA00006434"/>
    </source>
</evidence>
<dbReference type="InterPro" id="IPR001734">
    <property type="entry name" value="Na/solute_symporter"/>
</dbReference>
<dbReference type="PROSITE" id="PS50283">
    <property type="entry name" value="NA_SOLUT_SYMP_3"/>
    <property type="match status" value="1"/>
</dbReference>
<comment type="subcellular location">
    <subcellularLocation>
        <location evidence="1">Cell membrane</location>
        <topology evidence="1">Multi-pass membrane protein</topology>
    </subcellularLocation>
</comment>
<feature type="transmembrane region" description="Helical" evidence="12">
    <location>
        <begin position="352"/>
        <end position="377"/>
    </location>
</feature>
<feature type="transmembrane region" description="Helical" evidence="12">
    <location>
        <begin position="250"/>
        <end position="271"/>
    </location>
</feature>
<keyword evidence="5 12" id="KW-0812">Transmembrane</keyword>
<dbReference type="Gene3D" id="1.20.1730.10">
    <property type="entry name" value="Sodium/glucose cotransporter"/>
    <property type="match status" value="1"/>
</dbReference>
<keyword evidence="3" id="KW-0813">Transport</keyword>
<evidence type="ECO:0000256" key="8">
    <source>
        <dbReference type="ARBA" id="ARBA00023065"/>
    </source>
</evidence>
<organism evidence="13">
    <name type="scientific">Cuerna arida</name>
    <dbReference type="NCBI Taxonomy" id="1464854"/>
    <lineage>
        <taxon>Eukaryota</taxon>
        <taxon>Metazoa</taxon>
        <taxon>Ecdysozoa</taxon>
        <taxon>Arthropoda</taxon>
        <taxon>Hexapoda</taxon>
        <taxon>Insecta</taxon>
        <taxon>Pterygota</taxon>
        <taxon>Neoptera</taxon>
        <taxon>Paraneoptera</taxon>
        <taxon>Hemiptera</taxon>
        <taxon>Auchenorrhyncha</taxon>
        <taxon>Membracoidea</taxon>
        <taxon>Cicadellidae</taxon>
        <taxon>Cicadellinae</taxon>
        <taxon>Proconiini</taxon>
        <taxon>Cuerna</taxon>
    </lineage>
</organism>
<reference evidence="13" key="1">
    <citation type="submission" date="2015-11" db="EMBL/GenBank/DDBJ databases">
        <title>De novo transcriptome assembly of four potential Pierce s Disease insect vectors from Arizona vineyards.</title>
        <authorList>
            <person name="Tassone E.E."/>
        </authorList>
    </citation>
    <scope>NUCLEOTIDE SEQUENCE</scope>
</reference>
<evidence type="ECO:0000256" key="7">
    <source>
        <dbReference type="ARBA" id="ARBA00023053"/>
    </source>
</evidence>
<dbReference type="GO" id="GO:0006814">
    <property type="term" value="P:sodium ion transport"/>
    <property type="evidence" value="ECO:0007669"/>
    <property type="project" value="UniProtKB-KW"/>
</dbReference>
<name>A0A1B6F1B8_9HEMI</name>
<evidence type="ECO:0000256" key="11">
    <source>
        <dbReference type="RuleBase" id="RU362091"/>
    </source>
</evidence>
<feature type="transmembrane region" description="Helical" evidence="12">
    <location>
        <begin position="139"/>
        <end position="160"/>
    </location>
</feature>
<protein>
    <submittedName>
        <fullName evidence="13">Uncharacterized protein</fullName>
    </submittedName>
</protein>
<dbReference type="Pfam" id="PF00474">
    <property type="entry name" value="SSF"/>
    <property type="match status" value="1"/>
</dbReference>
<keyword evidence="9 12" id="KW-0472">Membrane</keyword>
<evidence type="ECO:0000256" key="3">
    <source>
        <dbReference type="ARBA" id="ARBA00022448"/>
    </source>
</evidence>
<feature type="transmembrane region" description="Helical" evidence="12">
    <location>
        <begin position="453"/>
        <end position="476"/>
    </location>
</feature>
<accession>A0A1B6F1B8</accession>
<comment type="similarity">
    <text evidence="2 11">Belongs to the sodium:solute symporter (SSF) (TC 2.A.21) family.</text>
</comment>
<dbReference type="GO" id="GO:0015293">
    <property type="term" value="F:symporter activity"/>
    <property type="evidence" value="ECO:0007669"/>
    <property type="project" value="TreeGrafter"/>
</dbReference>
<feature type="transmembrane region" description="Helical" evidence="12">
    <location>
        <begin position="97"/>
        <end position="119"/>
    </location>
</feature>
<evidence type="ECO:0000256" key="12">
    <source>
        <dbReference type="SAM" id="Phobius"/>
    </source>
</evidence>
<dbReference type="CDD" id="cd11492">
    <property type="entry name" value="SLC5sbd_NIS-SMVT"/>
    <property type="match status" value="1"/>
</dbReference>
<gene>
    <name evidence="13" type="ORF">g.11616</name>
</gene>
<keyword evidence="6 12" id="KW-1133">Transmembrane helix</keyword>
<feature type="transmembrane region" description="Helical" evidence="12">
    <location>
        <begin position="64"/>
        <end position="85"/>
    </location>
</feature>
<proteinExistence type="inferred from homology"/>